<reference evidence="2" key="1">
    <citation type="submission" date="2016-11" db="UniProtKB">
        <authorList>
            <consortium name="WormBaseParasite"/>
        </authorList>
    </citation>
    <scope>IDENTIFICATION</scope>
</reference>
<evidence type="ECO:0000313" key="2">
    <source>
        <dbReference type="WBParaSite" id="Csp11.Scaffold480.g1830.t2"/>
    </source>
</evidence>
<proteinExistence type="predicted"/>
<evidence type="ECO:0000313" key="1">
    <source>
        <dbReference type="Proteomes" id="UP000095282"/>
    </source>
</evidence>
<name>A0A1I7T2M5_9PELO</name>
<dbReference type="AlphaFoldDB" id="A0A1I7T2M5"/>
<dbReference type="Proteomes" id="UP000095282">
    <property type="component" value="Unplaced"/>
</dbReference>
<accession>A0A1I7T2M5</accession>
<keyword evidence="1" id="KW-1185">Reference proteome</keyword>
<organism evidence="1 2">
    <name type="scientific">Caenorhabditis tropicalis</name>
    <dbReference type="NCBI Taxonomy" id="1561998"/>
    <lineage>
        <taxon>Eukaryota</taxon>
        <taxon>Metazoa</taxon>
        <taxon>Ecdysozoa</taxon>
        <taxon>Nematoda</taxon>
        <taxon>Chromadorea</taxon>
        <taxon>Rhabditida</taxon>
        <taxon>Rhabditina</taxon>
        <taxon>Rhabditomorpha</taxon>
        <taxon>Rhabditoidea</taxon>
        <taxon>Rhabditidae</taxon>
        <taxon>Peloderinae</taxon>
        <taxon>Caenorhabditis</taxon>
    </lineage>
</organism>
<protein>
    <submittedName>
        <fullName evidence="2">WASH-7_mid domain-containing protein</fullName>
    </submittedName>
</protein>
<sequence length="166" mass="19053">MTLNRDENDVLAALETSIYYKELLGQNSPVLPMNPEREAVVAALMHFSSLLDHLPAMLAHVGYGFTRTSSNIFEALDYISGLFYKEMLFHYVAFSRTLGKQIDGYKVWNVFICRHFQHPSVQAAILQQLISRQKDIIYVQQQQQIQLEKIFGTDFSKNYSINNKGA</sequence>
<dbReference type="WBParaSite" id="Csp11.Scaffold480.g1830.t2">
    <property type="protein sequence ID" value="Csp11.Scaffold480.g1830.t2"/>
    <property type="gene ID" value="Csp11.Scaffold480.g1830"/>
</dbReference>